<proteinExistence type="inferred from homology"/>
<keyword evidence="6 8" id="KW-0030">Aminoacyl-tRNA synthetase</keyword>
<keyword evidence="3 8" id="KW-0547">Nucleotide-binding</keyword>
<keyword evidence="2 8" id="KW-0436">Ligase</keyword>
<dbReference type="InterPro" id="IPR015413">
    <property type="entry name" value="Methionyl/Leucyl_tRNA_Synth"/>
</dbReference>
<evidence type="ECO:0000256" key="3">
    <source>
        <dbReference type="ARBA" id="ARBA00022741"/>
    </source>
</evidence>
<dbReference type="PANTHER" id="PTHR43740">
    <property type="entry name" value="LEUCYL-TRNA SYNTHETASE"/>
    <property type="match status" value="1"/>
</dbReference>
<dbReference type="InterPro" id="IPR009008">
    <property type="entry name" value="Val/Leu/Ile-tRNA-synth_edit"/>
</dbReference>
<dbReference type="InterPro" id="IPR002302">
    <property type="entry name" value="Leu-tRNA-ligase"/>
</dbReference>
<dbReference type="SUPFAM" id="SSF52374">
    <property type="entry name" value="Nucleotidylyl transferase"/>
    <property type="match status" value="1"/>
</dbReference>
<feature type="short sequence motif" description="'KMSKS' region" evidence="8">
    <location>
        <begin position="729"/>
        <end position="733"/>
    </location>
</feature>
<gene>
    <name evidence="8" type="primary">leuS</name>
    <name evidence="14" type="ORF">A3C89_02860</name>
</gene>
<feature type="domain" description="Leucyl-tRNA synthetase editing" evidence="13">
    <location>
        <begin position="236"/>
        <end position="384"/>
    </location>
</feature>
<dbReference type="InterPro" id="IPR014729">
    <property type="entry name" value="Rossmann-like_a/b/a_fold"/>
</dbReference>
<dbReference type="EMBL" id="MFLF01000016">
    <property type="protein sequence ID" value="OGG59414.1"/>
    <property type="molecule type" value="Genomic_DNA"/>
</dbReference>
<dbReference type="GO" id="GO:0004823">
    <property type="term" value="F:leucine-tRNA ligase activity"/>
    <property type="evidence" value="ECO:0007669"/>
    <property type="project" value="UniProtKB-UniRule"/>
</dbReference>
<evidence type="ECO:0000256" key="8">
    <source>
        <dbReference type="HAMAP-Rule" id="MF_00049"/>
    </source>
</evidence>
<dbReference type="InterPro" id="IPR002300">
    <property type="entry name" value="aa-tRNA-synth_Ia"/>
</dbReference>
<keyword evidence="4 8" id="KW-0067">ATP-binding</keyword>
<evidence type="ECO:0000256" key="5">
    <source>
        <dbReference type="ARBA" id="ARBA00022917"/>
    </source>
</evidence>
<dbReference type="SUPFAM" id="SSF50677">
    <property type="entry name" value="ValRS/IleRS/LeuRS editing domain"/>
    <property type="match status" value="1"/>
</dbReference>
<dbReference type="SUPFAM" id="SSF47323">
    <property type="entry name" value="Anticodon-binding domain of a subclass of class I aminoacyl-tRNA synthetases"/>
    <property type="match status" value="1"/>
</dbReference>
<dbReference type="PANTHER" id="PTHR43740:SF2">
    <property type="entry name" value="LEUCINE--TRNA LIGASE, MITOCHONDRIAL"/>
    <property type="match status" value="1"/>
</dbReference>
<dbReference type="EC" id="6.1.1.4" evidence="8"/>
<dbReference type="InterPro" id="IPR013155">
    <property type="entry name" value="M/V/L/I-tRNA-synth_anticd-bd"/>
</dbReference>
<evidence type="ECO:0000256" key="2">
    <source>
        <dbReference type="ARBA" id="ARBA00022598"/>
    </source>
</evidence>
<accession>A0A1F6DDC0</accession>
<dbReference type="CDD" id="cd07958">
    <property type="entry name" value="Anticodon_Ia_Leu_BEm"/>
    <property type="match status" value="1"/>
</dbReference>
<dbReference type="STRING" id="1798492.A3C89_02860"/>
<reference evidence="14 15" key="1">
    <citation type="journal article" date="2016" name="Nat. Commun.">
        <title>Thousands of microbial genomes shed light on interconnected biogeochemical processes in an aquifer system.</title>
        <authorList>
            <person name="Anantharaman K."/>
            <person name="Brown C.T."/>
            <person name="Hug L.A."/>
            <person name="Sharon I."/>
            <person name="Castelle C.J."/>
            <person name="Probst A.J."/>
            <person name="Thomas B.C."/>
            <person name="Singh A."/>
            <person name="Wilkins M.J."/>
            <person name="Karaoz U."/>
            <person name="Brodie E.L."/>
            <person name="Williams K.H."/>
            <person name="Hubbard S.S."/>
            <person name="Banfield J.F."/>
        </authorList>
    </citation>
    <scope>NUCLEOTIDE SEQUENCE [LARGE SCALE GENOMIC DNA]</scope>
</reference>
<comment type="similarity">
    <text evidence="1 8">Belongs to the class-I aminoacyl-tRNA synthetase family.</text>
</comment>
<dbReference type="Gene3D" id="3.40.50.620">
    <property type="entry name" value="HUPs"/>
    <property type="match status" value="2"/>
</dbReference>
<dbReference type="FunFam" id="3.40.50.620:FF:000003">
    <property type="entry name" value="Leucine--tRNA ligase"/>
    <property type="match status" value="1"/>
</dbReference>
<dbReference type="GO" id="GO:0005829">
    <property type="term" value="C:cytosol"/>
    <property type="evidence" value="ECO:0007669"/>
    <property type="project" value="TreeGrafter"/>
</dbReference>
<dbReference type="InterPro" id="IPR009080">
    <property type="entry name" value="tRNAsynth_Ia_anticodon-bd"/>
</dbReference>
<name>A0A1F6DDC0_9BACT</name>
<keyword evidence="5 8" id="KW-0648">Protein biosynthesis</keyword>
<evidence type="ECO:0000256" key="7">
    <source>
        <dbReference type="ARBA" id="ARBA00047469"/>
    </source>
</evidence>
<feature type="domain" description="Nudix hydrolase" evidence="10">
    <location>
        <begin position="389"/>
        <end position="507"/>
    </location>
</feature>
<dbReference type="CDD" id="cd02883">
    <property type="entry name" value="NUDIX_Hydrolase"/>
    <property type="match status" value="1"/>
</dbReference>
<feature type="domain" description="Aminoacyl-tRNA synthetase class Ia" evidence="9">
    <location>
        <begin position="567"/>
        <end position="766"/>
    </location>
</feature>
<evidence type="ECO:0000259" key="10">
    <source>
        <dbReference type="Pfam" id="PF00293"/>
    </source>
</evidence>
<dbReference type="Gene3D" id="1.10.730.10">
    <property type="entry name" value="Isoleucyl-tRNA Synthetase, Domain 1"/>
    <property type="match status" value="1"/>
</dbReference>
<dbReference type="Gene3D" id="3.10.20.590">
    <property type="match status" value="1"/>
</dbReference>
<dbReference type="InterPro" id="IPR015797">
    <property type="entry name" value="NUDIX_hydrolase-like_dom_sf"/>
</dbReference>
<dbReference type="GO" id="GO:0006429">
    <property type="term" value="P:leucyl-tRNA aminoacylation"/>
    <property type="evidence" value="ECO:0007669"/>
    <property type="project" value="UniProtKB-UniRule"/>
</dbReference>
<dbReference type="Pfam" id="PF08264">
    <property type="entry name" value="Anticodon_1"/>
    <property type="match status" value="1"/>
</dbReference>
<dbReference type="GO" id="GO:0002161">
    <property type="term" value="F:aminoacyl-tRNA deacylase activity"/>
    <property type="evidence" value="ECO:0007669"/>
    <property type="project" value="InterPro"/>
</dbReference>
<evidence type="ECO:0000259" key="13">
    <source>
        <dbReference type="Pfam" id="PF13603"/>
    </source>
</evidence>
<dbReference type="FunFam" id="1.10.730.10:FF:000002">
    <property type="entry name" value="Leucine--tRNA ligase"/>
    <property type="match status" value="1"/>
</dbReference>
<comment type="subcellular location">
    <subcellularLocation>
        <location evidence="8">Cytoplasm</location>
    </subcellularLocation>
</comment>
<dbReference type="PRINTS" id="PR00985">
    <property type="entry name" value="TRNASYNTHLEU"/>
</dbReference>
<dbReference type="Pfam" id="PF13603">
    <property type="entry name" value="tRNA-synt_1_2"/>
    <property type="match status" value="1"/>
</dbReference>
<dbReference type="InterPro" id="IPR025709">
    <property type="entry name" value="Leu_tRNA-synth_edit"/>
</dbReference>
<comment type="caution">
    <text evidence="14">The sequence shown here is derived from an EMBL/GenBank/DDBJ whole genome shotgun (WGS) entry which is preliminary data.</text>
</comment>
<dbReference type="AlphaFoldDB" id="A0A1F6DDC0"/>
<feature type="domain" description="Methionyl/Valyl/Leucyl/Isoleucyl-tRNA synthetase anticodon-binding" evidence="11">
    <location>
        <begin position="800"/>
        <end position="913"/>
    </location>
</feature>
<evidence type="ECO:0000259" key="9">
    <source>
        <dbReference type="Pfam" id="PF00133"/>
    </source>
</evidence>
<evidence type="ECO:0000256" key="6">
    <source>
        <dbReference type="ARBA" id="ARBA00023146"/>
    </source>
</evidence>
<dbReference type="SUPFAM" id="SSF55811">
    <property type="entry name" value="Nudix"/>
    <property type="match status" value="1"/>
</dbReference>
<feature type="short sequence motif" description="'HIGH' region" evidence="8">
    <location>
        <begin position="57"/>
        <end position="67"/>
    </location>
</feature>
<protein>
    <recommendedName>
        <fullName evidence="8">Leucine--tRNA ligase</fullName>
        <ecNumber evidence="8">6.1.1.4</ecNumber>
    </recommendedName>
    <alternativeName>
        <fullName evidence="8">Leucyl-tRNA synthetase</fullName>
        <shortName evidence="8">LeuRS</shortName>
    </alternativeName>
</protein>
<dbReference type="InterPro" id="IPR000086">
    <property type="entry name" value="NUDIX_hydrolase_dom"/>
</dbReference>
<keyword evidence="8" id="KW-0963">Cytoplasm</keyword>
<feature type="domain" description="Methionyl/Leucyl tRNA synthetase" evidence="12">
    <location>
        <begin position="55"/>
        <end position="212"/>
    </location>
</feature>
<evidence type="ECO:0000256" key="4">
    <source>
        <dbReference type="ARBA" id="ARBA00022840"/>
    </source>
</evidence>
<sequence length="948" mass="106764">MCITTNIVIYSAKRMHKKFDHIAIEKKWQKSWKDANLYAVGKRDPQKEKRYLLVELPYPSGDLHIGHWHAFGVPDILVRHERMQGKQVLFPLGFDAFGMPAENAAIKRGLDPKEWTYKNMDTMRAQLDQMGNAFSTDMTTNTTDPEYFKWTQWMFGEFFKKGIAYRGEGVVNWCPHDHTILANEQVQSDDTCERCGTKIEKRTMASWKLAITKYADRLIDDLDTVEWPQYIKELQRNWIGRSKGAEVPFALSAGERVTVFTTRPDTLYGVSFLVLAPEHPLLTALPCTNKKEVQKYIDEATQKDEVDRLNANKEKTGVKLEGVNAIHPLTGEAVPVFVADYVLGNYGTGAVMGVPAHDERDNAFAKKYALAITPVISPITGVPQENPEHRKSIVAIVYNPRTDTYMTINWKEQQQTLFIGGGIEEGEDIIATAIREIQEETQCTNVVYKAQTMPIHHHYFAYAKNVAREIDAVGLLFELADDEETSTQLDAAEEGKFEAVWKDAKTIEREVVDELHRTVWDMLVCGKVHAGAGTLINSGEHNGLSSENAKAAIVQAAGGKETSTYRLRDWSIGRQRYWGVPVPIVYSPEGVAHEVPLEHLPWELPTDVDFRPTGEAPLAKSQELRDRVTKIFGEGWTPEVETMDTFVDSSWYFLRYFDAQNGEAPSSLAAQKDWMPVDLYMGGSEHTTLHLLYSRFWQKVLFDMGLAQDNEPYRRRINRGLILGPDGQKMSKSKGNVVNPDEHVQRVGADTVKMYLAFMGNYGEAANYPFDLGGIAGIRRFLERVNGLREHVQEVESKDVTRLLHKTIAKVSEDILELKFNTAISALMIFVNAVEKDGISPESYETFLKLMAPFAPHLTEELWHELGKDSFIHAESFPKADATLAKDDMVTIGVQVEGKRRGDITIAPDATEEEAVAAALGSPEIAKYVEGTPKKVIYVAGRILNIIP</sequence>
<dbReference type="GO" id="GO:0005524">
    <property type="term" value="F:ATP binding"/>
    <property type="evidence" value="ECO:0007669"/>
    <property type="project" value="UniProtKB-UniRule"/>
</dbReference>
<dbReference type="Gene3D" id="3.90.740.10">
    <property type="entry name" value="Valyl/Leucyl/Isoleucyl-tRNA synthetase, editing domain"/>
    <property type="match status" value="1"/>
</dbReference>
<evidence type="ECO:0000313" key="14">
    <source>
        <dbReference type="EMBL" id="OGG59414.1"/>
    </source>
</evidence>
<feature type="binding site" evidence="8">
    <location>
        <position position="732"/>
    </location>
    <ligand>
        <name>ATP</name>
        <dbReference type="ChEBI" id="CHEBI:30616"/>
    </ligand>
</feature>
<evidence type="ECO:0000259" key="11">
    <source>
        <dbReference type="Pfam" id="PF08264"/>
    </source>
</evidence>
<dbReference type="Pfam" id="PF09334">
    <property type="entry name" value="tRNA-synt_1g"/>
    <property type="match status" value="1"/>
</dbReference>
<evidence type="ECO:0000313" key="15">
    <source>
        <dbReference type="Proteomes" id="UP000178794"/>
    </source>
</evidence>
<evidence type="ECO:0000256" key="1">
    <source>
        <dbReference type="ARBA" id="ARBA00005594"/>
    </source>
</evidence>
<dbReference type="Pfam" id="PF00133">
    <property type="entry name" value="tRNA-synt_1"/>
    <property type="match status" value="1"/>
</dbReference>
<evidence type="ECO:0000259" key="12">
    <source>
        <dbReference type="Pfam" id="PF09334"/>
    </source>
</evidence>
<organism evidence="14 15">
    <name type="scientific">Candidatus Kaiserbacteria bacterium RIFCSPHIGHO2_02_FULL_50_50</name>
    <dbReference type="NCBI Taxonomy" id="1798492"/>
    <lineage>
        <taxon>Bacteria</taxon>
        <taxon>Candidatus Kaiseribacteriota</taxon>
    </lineage>
</organism>
<dbReference type="HAMAP" id="MF_00049_B">
    <property type="entry name" value="Leu_tRNA_synth_B"/>
    <property type="match status" value="1"/>
</dbReference>
<comment type="catalytic activity">
    <reaction evidence="7 8">
        <text>tRNA(Leu) + L-leucine + ATP = L-leucyl-tRNA(Leu) + AMP + diphosphate</text>
        <dbReference type="Rhea" id="RHEA:11688"/>
        <dbReference type="Rhea" id="RHEA-COMP:9613"/>
        <dbReference type="Rhea" id="RHEA-COMP:9622"/>
        <dbReference type="ChEBI" id="CHEBI:30616"/>
        <dbReference type="ChEBI" id="CHEBI:33019"/>
        <dbReference type="ChEBI" id="CHEBI:57427"/>
        <dbReference type="ChEBI" id="CHEBI:78442"/>
        <dbReference type="ChEBI" id="CHEBI:78494"/>
        <dbReference type="ChEBI" id="CHEBI:456215"/>
        <dbReference type="EC" id="6.1.1.4"/>
    </reaction>
</comment>
<dbReference type="Pfam" id="PF00293">
    <property type="entry name" value="NUDIX"/>
    <property type="match status" value="1"/>
</dbReference>
<dbReference type="Proteomes" id="UP000178794">
    <property type="component" value="Unassembled WGS sequence"/>
</dbReference>